<feature type="chain" id="PRO_5026887602" description="Tripartite-type tricarboxylate transporter receptor subunit TctC" evidence="2">
    <location>
        <begin position="23"/>
        <end position="320"/>
    </location>
</feature>
<proteinExistence type="inferred from homology"/>
<dbReference type="RefSeq" id="WP_171090929.1">
    <property type="nucleotide sequence ID" value="NZ_CP053069.1"/>
</dbReference>
<evidence type="ECO:0008006" key="5">
    <source>
        <dbReference type="Google" id="ProtNLM"/>
    </source>
</evidence>
<organism evidence="3 4">
    <name type="scientific">Usitatibacter rugosus</name>
    <dbReference type="NCBI Taxonomy" id="2732067"/>
    <lineage>
        <taxon>Bacteria</taxon>
        <taxon>Pseudomonadati</taxon>
        <taxon>Pseudomonadota</taxon>
        <taxon>Betaproteobacteria</taxon>
        <taxon>Nitrosomonadales</taxon>
        <taxon>Usitatibacteraceae</taxon>
        <taxon>Usitatibacter</taxon>
    </lineage>
</organism>
<dbReference type="Pfam" id="PF03401">
    <property type="entry name" value="TctC"/>
    <property type="match status" value="1"/>
</dbReference>
<gene>
    <name evidence="3" type="ORF">DSM104443_01486</name>
</gene>
<dbReference type="CDD" id="cd07012">
    <property type="entry name" value="PBP2_Bug_TTT"/>
    <property type="match status" value="1"/>
</dbReference>
<dbReference type="PANTHER" id="PTHR42928:SF5">
    <property type="entry name" value="BLR1237 PROTEIN"/>
    <property type="match status" value="1"/>
</dbReference>
<sequence>MKRFAPHILLACAFLWLPAALAQPFPTGRISVVVPLAPGDAADTTARALGEELATLLKTPVVSINRPGAGGAIGTDSVVHARKDGHTILFAQNSALTFRAVLDPQSVTYDALRDLVPLGTTSRTPSLLVVRADAPYRSFAELVEYAKKNPGRVRVGHPGSGSVGDFCIQLINALTGAELVPVPYAGAAPAIVALRGEHIEGVVLSLGALSAHVRAGVFRGLVASSRSPEFADIPTMRELGYSEELFGIWFGFFAPAGIPEDARRTLVGAIEQAVRAPATAARLASLGILQGYATPEQTAAEIRSESKRVGDMARKNGLIK</sequence>
<evidence type="ECO:0000313" key="4">
    <source>
        <dbReference type="Proteomes" id="UP000501534"/>
    </source>
</evidence>
<dbReference type="EMBL" id="CP053069">
    <property type="protein sequence ID" value="QJR10427.1"/>
    <property type="molecule type" value="Genomic_DNA"/>
</dbReference>
<dbReference type="InterPro" id="IPR042100">
    <property type="entry name" value="Bug_dom1"/>
</dbReference>
<comment type="similarity">
    <text evidence="1">Belongs to the UPF0065 (bug) family.</text>
</comment>
<feature type="signal peptide" evidence="2">
    <location>
        <begin position="1"/>
        <end position="22"/>
    </location>
</feature>
<dbReference type="AlphaFoldDB" id="A0A6M4GY48"/>
<dbReference type="KEGG" id="uru:DSM104443_01486"/>
<dbReference type="PIRSF" id="PIRSF017082">
    <property type="entry name" value="YflP"/>
    <property type="match status" value="1"/>
</dbReference>
<keyword evidence="2" id="KW-0732">Signal</keyword>
<protein>
    <recommendedName>
        <fullName evidence="5">Tripartite-type tricarboxylate transporter receptor subunit TctC</fullName>
    </recommendedName>
</protein>
<dbReference type="InterPro" id="IPR005064">
    <property type="entry name" value="BUG"/>
</dbReference>
<keyword evidence="4" id="KW-1185">Reference proteome</keyword>
<dbReference type="Proteomes" id="UP000501534">
    <property type="component" value="Chromosome"/>
</dbReference>
<accession>A0A6M4GY48</accession>
<evidence type="ECO:0000313" key="3">
    <source>
        <dbReference type="EMBL" id="QJR10427.1"/>
    </source>
</evidence>
<reference evidence="3 4" key="1">
    <citation type="submission" date="2020-04" db="EMBL/GenBank/DDBJ databases">
        <title>Usitatibacter rugosus gen. nov., sp. nov. and Usitatibacter palustris sp. nov., novel members of Usitatibacteraceae fam. nov. within the order Nitrosomonadales isolated from soil.</title>
        <authorList>
            <person name="Huber K.J."/>
            <person name="Neumann-Schaal M."/>
            <person name="Geppert A."/>
            <person name="Luckner M."/>
            <person name="Wanner G."/>
            <person name="Overmann J."/>
        </authorList>
    </citation>
    <scope>NUCLEOTIDE SEQUENCE [LARGE SCALE GENOMIC DNA]</scope>
    <source>
        <strain evidence="3 4">0125_3</strain>
    </source>
</reference>
<dbReference type="Gene3D" id="3.40.190.10">
    <property type="entry name" value="Periplasmic binding protein-like II"/>
    <property type="match status" value="1"/>
</dbReference>
<dbReference type="PANTHER" id="PTHR42928">
    <property type="entry name" value="TRICARBOXYLATE-BINDING PROTEIN"/>
    <property type="match status" value="1"/>
</dbReference>
<evidence type="ECO:0000256" key="1">
    <source>
        <dbReference type="ARBA" id="ARBA00006987"/>
    </source>
</evidence>
<dbReference type="SUPFAM" id="SSF53850">
    <property type="entry name" value="Periplasmic binding protein-like II"/>
    <property type="match status" value="1"/>
</dbReference>
<evidence type="ECO:0000256" key="2">
    <source>
        <dbReference type="SAM" id="SignalP"/>
    </source>
</evidence>
<dbReference type="Gene3D" id="3.40.190.150">
    <property type="entry name" value="Bordetella uptake gene, domain 1"/>
    <property type="match status" value="1"/>
</dbReference>
<name>A0A6M4GY48_9PROT</name>